<sequence>MKNQIAWIDGSWGSTAELALPLRDRGLQLADGIFETILILDGHPQLLNAHLSRWQTSACLLEMAPPPTAKWLTPLIKEGLKQCNLDNGNGALRLNWSRGDRSSRGISLPQSNPSSTTHRFWLELNAMQPCFTPLTTIISCHERRNANSRLSRCKTFAYGQAIQARHEAQKANCDEAILLSTSGELCCGSTANLIVRRNNYWLTPRLASGCLPGVMRQQGLEQGWLQETQLEATPEKDDQWLLINSLSCQPIVKLDDHLLRAWSDPEGLWYSLLKPNNTDTSPRHTD</sequence>
<dbReference type="Proteomes" id="UP000002274">
    <property type="component" value="Chromosome"/>
</dbReference>
<accession>A2CDY9</accession>
<dbReference type="InterPro" id="IPR050571">
    <property type="entry name" value="Class-IV_PLP-Dep_Aminotrnsfr"/>
</dbReference>
<dbReference type="SUPFAM" id="SSF56752">
    <property type="entry name" value="D-aminoacid aminotransferase-like PLP-dependent enzymes"/>
    <property type="match status" value="1"/>
</dbReference>
<dbReference type="InterPro" id="IPR043132">
    <property type="entry name" value="BCAT-like_C"/>
</dbReference>
<dbReference type="EC" id="4.1.3.38" evidence="2"/>
<dbReference type="GO" id="GO:0046394">
    <property type="term" value="P:carboxylic acid biosynthetic process"/>
    <property type="evidence" value="ECO:0007669"/>
    <property type="project" value="UniProtKB-ARBA"/>
</dbReference>
<dbReference type="AlphaFoldDB" id="A2CDY9"/>
<reference evidence="2 3" key="1">
    <citation type="journal article" date="2007" name="PLoS Genet.">
        <title>Patterns and implications of gene gain and loss in the evolution of Prochlorococcus.</title>
        <authorList>
            <person name="Kettler G.C."/>
            <person name="Martiny A.C."/>
            <person name="Huang K."/>
            <person name="Zucker J."/>
            <person name="Coleman M.L."/>
            <person name="Rodrigue S."/>
            <person name="Chen F."/>
            <person name="Lapidus A."/>
            <person name="Ferriera S."/>
            <person name="Johnson J."/>
            <person name="Steglich C."/>
            <person name="Church G.M."/>
            <person name="Richardson P."/>
            <person name="Chisholm S.W."/>
        </authorList>
    </citation>
    <scope>NUCLEOTIDE SEQUENCE [LARGE SCALE GENOMIC DNA]</scope>
    <source>
        <strain evidence="2 3">MIT 9303</strain>
    </source>
</reference>
<dbReference type="Gene3D" id="3.20.10.10">
    <property type="entry name" value="D-amino Acid Aminotransferase, subunit A, domain 2"/>
    <property type="match status" value="1"/>
</dbReference>
<keyword evidence="2" id="KW-0808">Transferase</keyword>
<dbReference type="EMBL" id="CP000554">
    <property type="protein sequence ID" value="ABM79699.1"/>
    <property type="molecule type" value="Genomic_DNA"/>
</dbReference>
<dbReference type="STRING" id="59922.P9303_29691"/>
<dbReference type="HOGENOM" id="CLU_020844_2_0_3"/>
<comment type="similarity">
    <text evidence="1">Belongs to the class-IV pyridoxal-phosphate-dependent aminotransferase family.</text>
</comment>
<protein>
    <submittedName>
        <fullName evidence="2">Aminotransferases class-IV</fullName>
        <ecNumber evidence="2">4.1.3.38</ecNumber>
    </submittedName>
</protein>
<dbReference type="RefSeq" id="WP_011827537.1">
    <property type="nucleotide sequence ID" value="NC_008820.1"/>
</dbReference>
<evidence type="ECO:0000313" key="3">
    <source>
        <dbReference type="Proteomes" id="UP000002274"/>
    </source>
</evidence>
<evidence type="ECO:0000313" key="2">
    <source>
        <dbReference type="EMBL" id="ABM79699.1"/>
    </source>
</evidence>
<dbReference type="InterPro" id="IPR001544">
    <property type="entry name" value="Aminotrans_IV"/>
</dbReference>
<dbReference type="BioCyc" id="PMAR59922:G1G80-2605-MONOMER"/>
<proteinExistence type="inferred from homology"/>
<name>A2CDY9_PROM3</name>
<dbReference type="GO" id="GO:0008696">
    <property type="term" value="F:4-amino-4-deoxychorismate lyase activity"/>
    <property type="evidence" value="ECO:0007669"/>
    <property type="project" value="UniProtKB-EC"/>
</dbReference>
<organism evidence="2 3">
    <name type="scientific">Prochlorococcus marinus (strain MIT 9303)</name>
    <dbReference type="NCBI Taxonomy" id="59922"/>
    <lineage>
        <taxon>Bacteria</taxon>
        <taxon>Bacillati</taxon>
        <taxon>Cyanobacteriota</taxon>
        <taxon>Cyanophyceae</taxon>
        <taxon>Synechococcales</taxon>
        <taxon>Prochlorococcaceae</taxon>
        <taxon>Prochlorococcus</taxon>
    </lineage>
</organism>
<dbReference type="PANTHER" id="PTHR42743:SF11">
    <property type="entry name" value="AMINODEOXYCHORISMATE LYASE"/>
    <property type="match status" value="1"/>
</dbReference>
<dbReference type="Gene3D" id="3.30.470.10">
    <property type="match status" value="1"/>
</dbReference>
<evidence type="ECO:0000256" key="1">
    <source>
        <dbReference type="ARBA" id="ARBA00009320"/>
    </source>
</evidence>
<gene>
    <name evidence="2" type="primary">pabC</name>
    <name evidence="2" type="ordered locus">P9303_29691</name>
</gene>
<dbReference type="Pfam" id="PF01063">
    <property type="entry name" value="Aminotran_4"/>
    <property type="match status" value="1"/>
</dbReference>
<keyword evidence="2" id="KW-0032">Aminotransferase</keyword>
<keyword evidence="2" id="KW-0456">Lyase</keyword>
<dbReference type="InterPro" id="IPR036038">
    <property type="entry name" value="Aminotransferase-like"/>
</dbReference>
<dbReference type="GO" id="GO:0008483">
    <property type="term" value="F:transaminase activity"/>
    <property type="evidence" value="ECO:0007669"/>
    <property type="project" value="UniProtKB-KW"/>
</dbReference>
<dbReference type="KEGG" id="pmf:P9303_29691"/>
<dbReference type="PANTHER" id="PTHR42743">
    <property type="entry name" value="AMINO-ACID AMINOTRANSFERASE"/>
    <property type="match status" value="1"/>
</dbReference>
<dbReference type="InterPro" id="IPR043131">
    <property type="entry name" value="BCAT-like_N"/>
</dbReference>